<dbReference type="EMBL" id="ML121531">
    <property type="protein sequence ID" value="RPB27453.1"/>
    <property type="molecule type" value="Genomic_DNA"/>
</dbReference>
<gene>
    <name evidence="2" type="ORF">L211DRAFT_547612</name>
</gene>
<keyword evidence="1" id="KW-1133">Transmembrane helix</keyword>
<feature type="transmembrane region" description="Helical" evidence="1">
    <location>
        <begin position="20"/>
        <end position="41"/>
    </location>
</feature>
<dbReference type="InParanoid" id="A0A3N4LX30"/>
<evidence type="ECO:0000256" key="1">
    <source>
        <dbReference type="SAM" id="Phobius"/>
    </source>
</evidence>
<accession>A0A3N4LX30</accession>
<organism evidence="2 3">
    <name type="scientific">Terfezia boudieri ATCC MYA-4762</name>
    <dbReference type="NCBI Taxonomy" id="1051890"/>
    <lineage>
        <taxon>Eukaryota</taxon>
        <taxon>Fungi</taxon>
        <taxon>Dikarya</taxon>
        <taxon>Ascomycota</taxon>
        <taxon>Pezizomycotina</taxon>
        <taxon>Pezizomycetes</taxon>
        <taxon>Pezizales</taxon>
        <taxon>Pezizaceae</taxon>
        <taxon>Terfezia</taxon>
    </lineage>
</organism>
<protein>
    <submittedName>
        <fullName evidence="2">Uncharacterized protein</fullName>
    </submittedName>
</protein>
<sequence>MKEIYNLVGSCYNYQSSSPAIVLLVQSSISTFTELIVIINVKSHKFILGSRYV</sequence>
<dbReference type="AlphaFoldDB" id="A0A3N4LX30"/>
<dbReference type="Proteomes" id="UP000267821">
    <property type="component" value="Unassembled WGS sequence"/>
</dbReference>
<name>A0A3N4LX30_9PEZI</name>
<keyword evidence="1" id="KW-0472">Membrane</keyword>
<reference evidence="2 3" key="1">
    <citation type="journal article" date="2018" name="Nat. Ecol. Evol.">
        <title>Pezizomycetes genomes reveal the molecular basis of ectomycorrhizal truffle lifestyle.</title>
        <authorList>
            <person name="Murat C."/>
            <person name="Payen T."/>
            <person name="Noel B."/>
            <person name="Kuo A."/>
            <person name="Morin E."/>
            <person name="Chen J."/>
            <person name="Kohler A."/>
            <person name="Krizsan K."/>
            <person name="Balestrini R."/>
            <person name="Da Silva C."/>
            <person name="Montanini B."/>
            <person name="Hainaut M."/>
            <person name="Levati E."/>
            <person name="Barry K.W."/>
            <person name="Belfiori B."/>
            <person name="Cichocki N."/>
            <person name="Clum A."/>
            <person name="Dockter R.B."/>
            <person name="Fauchery L."/>
            <person name="Guy J."/>
            <person name="Iotti M."/>
            <person name="Le Tacon F."/>
            <person name="Lindquist E.A."/>
            <person name="Lipzen A."/>
            <person name="Malagnac F."/>
            <person name="Mello A."/>
            <person name="Molinier V."/>
            <person name="Miyauchi S."/>
            <person name="Poulain J."/>
            <person name="Riccioni C."/>
            <person name="Rubini A."/>
            <person name="Sitrit Y."/>
            <person name="Splivallo R."/>
            <person name="Traeger S."/>
            <person name="Wang M."/>
            <person name="Zifcakova L."/>
            <person name="Wipf D."/>
            <person name="Zambonelli A."/>
            <person name="Paolocci F."/>
            <person name="Nowrousian M."/>
            <person name="Ottonello S."/>
            <person name="Baldrian P."/>
            <person name="Spatafora J.W."/>
            <person name="Henrissat B."/>
            <person name="Nagy L.G."/>
            <person name="Aury J.M."/>
            <person name="Wincker P."/>
            <person name="Grigoriev I.V."/>
            <person name="Bonfante P."/>
            <person name="Martin F.M."/>
        </authorList>
    </citation>
    <scope>NUCLEOTIDE SEQUENCE [LARGE SCALE GENOMIC DNA]</scope>
    <source>
        <strain evidence="2 3">ATCC MYA-4762</strain>
    </source>
</reference>
<keyword evidence="1" id="KW-0812">Transmembrane</keyword>
<evidence type="ECO:0000313" key="3">
    <source>
        <dbReference type="Proteomes" id="UP000267821"/>
    </source>
</evidence>
<evidence type="ECO:0000313" key="2">
    <source>
        <dbReference type="EMBL" id="RPB27453.1"/>
    </source>
</evidence>
<proteinExistence type="predicted"/>
<keyword evidence="3" id="KW-1185">Reference proteome</keyword>